<dbReference type="Gene3D" id="3.50.50.60">
    <property type="entry name" value="FAD/NAD(P)-binding domain"/>
    <property type="match status" value="2"/>
</dbReference>
<dbReference type="InterPro" id="IPR016156">
    <property type="entry name" value="FAD/NAD-linked_Rdtase_dimer_sf"/>
</dbReference>
<dbReference type="Pfam" id="PF07992">
    <property type="entry name" value="Pyr_redox_2"/>
    <property type="match status" value="1"/>
</dbReference>
<dbReference type="InterPro" id="IPR050260">
    <property type="entry name" value="FAD-bd_OxRdtase"/>
</dbReference>
<dbReference type="PATRIC" id="fig|1423813.3.peg.80"/>
<name>A0A0R2A9J4_9LACO</name>
<feature type="domain" description="FAD/NAD(P)-binding" evidence="9">
    <location>
        <begin position="1"/>
        <end position="304"/>
    </location>
</feature>
<dbReference type="EMBL" id="AYYY01000007">
    <property type="protein sequence ID" value="KRM62292.1"/>
    <property type="molecule type" value="Genomic_DNA"/>
</dbReference>
<proteinExistence type="inferred from homology"/>
<dbReference type="PANTHER" id="PTHR43429:SF1">
    <property type="entry name" value="NAD(P)H SULFUR OXIDOREDUCTASE (COA-DEPENDENT)"/>
    <property type="match status" value="1"/>
</dbReference>
<organism evidence="10 11">
    <name type="scientific">Paucilactobacillus vaccinostercus DSM 20634</name>
    <dbReference type="NCBI Taxonomy" id="1423813"/>
    <lineage>
        <taxon>Bacteria</taxon>
        <taxon>Bacillati</taxon>
        <taxon>Bacillota</taxon>
        <taxon>Bacilli</taxon>
        <taxon>Lactobacillales</taxon>
        <taxon>Lactobacillaceae</taxon>
        <taxon>Paucilactobacillus</taxon>
    </lineage>
</organism>
<dbReference type="OrthoDB" id="9802028at2"/>
<dbReference type="PRINTS" id="PR00368">
    <property type="entry name" value="FADPNR"/>
</dbReference>
<feature type="domain" description="Pyridine nucleotide-disulphide oxidoreductase dimerisation" evidence="8">
    <location>
        <begin position="326"/>
        <end position="430"/>
    </location>
</feature>
<dbReference type="Gene3D" id="3.30.390.30">
    <property type="match status" value="1"/>
</dbReference>
<dbReference type="Proteomes" id="UP000051733">
    <property type="component" value="Unassembled WGS sequence"/>
</dbReference>
<comment type="caution">
    <text evidence="10">The sequence shown here is derived from an EMBL/GenBank/DDBJ whole genome shotgun (WGS) entry which is preliminary data.</text>
</comment>
<dbReference type="SUPFAM" id="SSF51905">
    <property type="entry name" value="FAD/NAD(P)-binding domain"/>
    <property type="match status" value="1"/>
</dbReference>
<gene>
    <name evidence="10" type="ORF">FC26_GL000078</name>
</gene>
<keyword evidence="4" id="KW-0274">FAD</keyword>
<comment type="similarity">
    <text evidence="2">Belongs to the class-III pyridine nucleotide-disulfide oxidoreductase family.</text>
</comment>
<dbReference type="RefSeq" id="WP_057777691.1">
    <property type="nucleotide sequence ID" value="NZ_AYYY01000007.1"/>
</dbReference>
<evidence type="ECO:0000256" key="5">
    <source>
        <dbReference type="ARBA" id="ARBA00023002"/>
    </source>
</evidence>
<evidence type="ECO:0000259" key="8">
    <source>
        <dbReference type="Pfam" id="PF02852"/>
    </source>
</evidence>
<dbReference type="AlphaFoldDB" id="A0A0R2A9J4"/>
<dbReference type="SUPFAM" id="SSF55424">
    <property type="entry name" value="FAD/NAD-linked reductases, dimerisation (C-terminal) domain"/>
    <property type="match status" value="1"/>
</dbReference>
<dbReference type="Pfam" id="PF02852">
    <property type="entry name" value="Pyr_redox_dim"/>
    <property type="match status" value="1"/>
</dbReference>
<evidence type="ECO:0000313" key="10">
    <source>
        <dbReference type="EMBL" id="KRM62292.1"/>
    </source>
</evidence>
<dbReference type="InterPro" id="IPR036188">
    <property type="entry name" value="FAD/NAD-bd_sf"/>
</dbReference>
<keyword evidence="6" id="KW-0558">Oxidation</keyword>
<evidence type="ECO:0000256" key="7">
    <source>
        <dbReference type="ARBA" id="ARBA00023284"/>
    </source>
</evidence>
<evidence type="ECO:0000256" key="4">
    <source>
        <dbReference type="ARBA" id="ARBA00022827"/>
    </source>
</evidence>
<keyword evidence="11" id="KW-1185">Reference proteome</keyword>
<keyword evidence="5" id="KW-0560">Oxidoreductase</keyword>
<dbReference type="STRING" id="1423813.FC26_GL000078"/>
<dbReference type="GO" id="GO:0016491">
    <property type="term" value="F:oxidoreductase activity"/>
    <property type="evidence" value="ECO:0007669"/>
    <property type="project" value="UniProtKB-KW"/>
</dbReference>
<keyword evidence="3" id="KW-0285">Flavoprotein</keyword>
<dbReference type="PRINTS" id="PR00469">
    <property type="entry name" value="PNDRDTASEII"/>
</dbReference>
<evidence type="ECO:0000256" key="1">
    <source>
        <dbReference type="ARBA" id="ARBA00001974"/>
    </source>
</evidence>
<dbReference type="InterPro" id="IPR004099">
    <property type="entry name" value="Pyr_nucl-diS_OxRdtase_dimer"/>
</dbReference>
<dbReference type="InterPro" id="IPR023753">
    <property type="entry name" value="FAD/NAD-binding_dom"/>
</dbReference>
<keyword evidence="7" id="KW-0676">Redox-active center</keyword>
<comment type="cofactor">
    <cofactor evidence="1">
        <name>FAD</name>
        <dbReference type="ChEBI" id="CHEBI:57692"/>
    </cofactor>
</comment>
<accession>A0A0R2A9J4</accession>
<evidence type="ECO:0000259" key="9">
    <source>
        <dbReference type="Pfam" id="PF07992"/>
    </source>
</evidence>
<evidence type="ECO:0000313" key="11">
    <source>
        <dbReference type="Proteomes" id="UP000051733"/>
    </source>
</evidence>
<reference evidence="10 11" key="1">
    <citation type="journal article" date="2015" name="Genome Announc.">
        <title>Expanding the biotechnology potential of lactobacilli through comparative genomics of 213 strains and associated genera.</title>
        <authorList>
            <person name="Sun Z."/>
            <person name="Harris H.M."/>
            <person name="McCann A."/>
            <person name="Guo C."/>
            <person name="Argimon S."/>
            <person name="Zhang W."/>
            <person name="Yang X."/>
            <person name="Jeffery I.B."/>
            <person name="Cooney J.C."/>
            <person name="Kagawa T.F."/>
            <person name="Liu W."/>
            <person name="Song Y."/>
            <person name="Salvetti E."/>
            <person name="Wrobel A."/>
            <person name="Rasinkangas P."/>
            <person name="Parkhill J."/>
            <person name="Rea M.C."/>
            <person name="O'Sullivan O."/>
            <person name="Ritari J."/>
            <person name="Douillard F.P."/>
            <person name="Paul Ross R."/>
            <person name="Yang R."/>
            <person name="Briner A.E."/>
            <person name="Felis G.E."/>
            <person name="de Vos W.M."/>
            <person name="Barrangou R."/>
            <person name="Klaenhammer T.R."/>
            <person name="Caufield P.W."/>
            <person name="Cui Y."/>
            <person name="Zhang H."/>
            <person name="O'Toole P.W."/>
        </authorList>
    </citation>
    <scope>NUCLEOTIDE SEQUENCE [LARGE SCALE GENOMIC DNA]</scope>
    <source>
        <strain evidence="10 11">DSM 20634</strain>
    </source>
</reference>
<evidence type="ECO:0000256" key="6">
    <source>
        <dbReference type="ARBA" id="ARBA00023097"/>
    </source>
</evidence>
<sequence length="449" mass="49740">MRVAIIGCTHAGLSAAIQILTEQPSAQVTVYERNDNVSFLSCGIALYLSQQVAELQDMMYFSPEQLSELGARVKIRHDVLKVNTKRKVLLCQDMTTKVIFQDHYDKLIIATGSYVNVPPIIGVDDSRVLFCKGYEQAQRIKRQAEKSHTIAVIGGGYSGVEIAESFATTGHDVILIQGNDQLLNNYVDPFLSQEVVTLLREHQVKVLINDRVNAFISDGDHVGIQTQHELLRADLAIVCTGFSANTELVSDQVEVDRHDAIITNCYMQTSDPDVYAAGDACVTHYNPTNADAYIPLATNAVRSGILAGHNVLGNRRQSMGTQATAALKIFDYHIATTGITLKNAQKINDHVASVCYQGNYRYSFMGTPIKVTIVLVYDRQNREVLGAQLFSRHEIAQSANTISLAIQNHNTIDELAFVDMLFNPNYDQAFNYLNLVAQLAIKQEQTPNK</sequence>
<protein>
    <submittedName>
        <fullName evidence="10">NADH oxidase</fullName>
    </submittedName>
</protein>
<dbReference type="PANTHER" id="PTHR43429">
    <property type="entry name" value="PYRIDINE NUCLEOTIDE-DISULFIDE OXIDOREDUCTASE DOMAIN-CONTAINING"/>
    <property type="match status" value="1"/>
</dbReference>
<evidence type="ECO:0000256" key="3">
    <source>
        <dbReference type="ARBA" id="ARBA00022630"/>
    </source>
</evidence>
<evidence type="ECO:0000256" key="2">
    <source>
        <dbReference type="ARBA" id="ARBA00009130"/>
    </source>
</evidence>